<evidence type="ECO:0000313" key="2">
    <source>
        <dbReference type="Proteomes" id="UP000607653"/>
    </source>
</evidence>
<dbReference type="EMBL" id="DUZY01000002">
    <property type="protein sequence ID" value="DAD26590.1"/>
    <property type="molecule type" value="Genomic_DNA"/>
</dbReference>
<reference evidence="1 2" key="1">
    <citation type="journal article" date="2020" name="Mol. Biol. Evol.">
        <title>Distinct Expression and Methylation Patterns for Genes with Different Fates following a Single Whole-Genome Duplication in Flowering Plants.</title>
        <authorList>
            <person name="Shi T."/>
            <person name="Rahmani R.S."/>
            <person name="Gugger P.F."/>
            <person name="Wang M."/>
            <person name="Li H."/>
            <person name="Zhang Y."/>
            <person name="Li Z."/>
            <person name="Wang Q."/>
            <person name="Van de Peer Y."/>
            <person name="Marchal K."/>
            <person name="Chen J."/>
        </authorList>
    </citation>
    <scope>NUCLEOTIDE SEQUENCE [LARGE SCALE GENOMIC DNA]</scope>
    <source>
        <tissue evidence="1">Leaf</tissue>
    </source>
</reference>
<keyword evidence="2" id="KW-1185">Reference proteome</keyword>
<dbReference type="AlphaFoldDB" id="A0A822Y1V0"/>
<proteinExistence type="predicted"/>
<gene>
    <name evidence="1" type="ORF">HUJ06_028059</name>
</gene>
<comment type="caution">
    <text evidence="1">The sequence shown here is derived from an EMBL/GenBank/DDBJ whole genome shotgun (WGS) entry which is preliminary data.</text>
</comment>
<name>A0A822Y1V0_NELNU</name>
<dbReference type="Proteomes" id="UP000607653">
    <property type="component" value="Unassembled WGS sequence"/>
</dbReference>
<sequence length="32" mass="3641">MKKLQYFMTKKLASSRKSFPTLTTLLLPPLGT</sequence>
<accession>A0A822Y1V0</accession>
<organism evidence="1 2">
    <name type="scientific">Nelumbo nucifera</name>
    <name type="common">Sacred lotus</name>
    <dbReference type="NCBI Taxonomy" id="4432"/>
    <lineage>
        <taxon>Eukaryota</taxon>
        <taxon>Viridiplantae</taxon>
        <taxon>Streptophyta</taxon>
        <taxon>Embryophyta</taxon>
        <taxon>Tracheophyta</taxon>
        <taxon>Spermatophyta</taxon>
        <taxon>Magnoliopsida</taxon>
        <taxon>Proteales</taxon>
        <taxon>Nelumbonaceae</taxon>
        <taxon>Nelumbo</taxon>
    </lineage>
</organism>
<protein>
    <submittedName>
        <fullName evidence="1">Uncharacterized protein</fullName>
    </submittedName>
</protein>
<evidence type="ECO:0000313" key="1">
    <source>
        <dbReference type="EMBL" id="DAD26590.1"/>
    </source>
</evidence>